<dbReference type="RefSeq" id="WP_185757173.1">
    <property type="nucleotide sequence ID" value="NZ_VFPG01000001.1"/>
</dbReference>
<evidence type="ECO:0000313" key="7">
    <source>
        <dbReference type="EMBL" id="TQM33565.1"/>
    </source>
</evidence>
<evidence type="ECO:0000256" key="3">
    <source>
        <dbReference type="ARBA" id="ARBA00022676"/>
    </source>
</evidence>
<dbReference type="Proteomes" id="UP000316331">
    <property type="component" value="Unassembled WGS sequence"/>
</dbReference>
<evidence type="ECO:0000256" key="4">
    <source>
        <dbReference type="ARBA" id="ARBA00022679"/>
    </source>
</evidence>
<dbReference type="InterPro" id="IPR029044">
    <property type="entry name" value="Nucleotide-diphossugar_trans"/>
</dbReference>
<comment type="caution">
    <text evidence="7">The sequence shown here is derived from an EMBL/GenBank/DDBJ whole genome shotgun (WGS) entry which is preliminary data.</text>
</comment>
<keyword evidence="8" id="KW-1185">Reference proteome</keyword>
<dbReference type="EC" id="2.4.1.83" evidence="2"/>
<dbReference type="EMBL" id="VFPG01000001">
    <property type="protein sequence ID" value="TQM33565.1"/>
    <property type="molecule type" value="Genomic_DNA"/>
</dbReference>
<dbReference type="InterPro" id="IPR039528">
    <property type="entry name" value="DPM1-like"/>
</dbReference>
<name>A0A543FIB6_9NOCA</name>
<sequence length="252" mass="28262">MSTASVRTLIIIPTYNERRNVGPLLAQILDQGTDFDVLFVDDNSPDGTGDLLEELAEENAPRIHVLHRPGRQGVGSAHQAGIRWAYSEGYDDIITMDSDFAHPPSYLPALRAAAAGFDIVIGSRYLKEDSLADWTPFRKLLTRVGHFLTVTLLRMPYDATGAFRYYRLGTVPVGAFDRVRSTGYSFFFESLYIMNANGFRIQQIPIHVLNRTAGASKMRTRDVATSVRFLLVLCAEKYLRPSKHRISSPARH</sequence>
<dbReference type="PANTHER" id="PTHR43398:SF1">
    <property type="entry name" value="DOLICHOL-PHOSPHATE MANNOSYLTRANSFERASE SUBUNIT 1"/>
    <property type="match status" value="1"/>
</dbReference>
<dbReference type="CDD" id="cd06442">
    <property type="entry name" value="DPM1_like"/>
    <property type="match status" value="1"/>
</dbReference>
<organism evidence="7 8">
    <name type="scientific">Nocardia bhagyanarayanae</name>
    <dbReference type="NCBI Taxonomy" id="1215925"/>
    <lineage>
        <taxon>Bacteria</taxon>
        <taxon>Bacillati</taxon>
        <taxon>Actinomycetota</taxon>
        <taxon>Actinomycetes</taxon>
        <taxon>Mycobacteriales</taxon>
        <taxon>Nocardiaceae</taxon>
        <taxon>Nocardia</taxon>
    </lineage>
</organism>
<keyword evidence="3 7" id="KW-0328">Glycosyltransferase</keyword>
<dbReference type="FunFam" id="3.90.550.10:FF:000122">
    <property type="entry name" value="Dolichol-phosphate mannosyltransferase subunit 1"/>
    <property type="match status" value="1"/>
</dbReference>
<feature type="domain" description="Glycosyltransferase 2-like" evidence="6">
    <location>
        <begin position="10"/>
        <end position="140"/>
    </location>
</feature>
<evidence type="ECO:0000256" key="5">
    <source>
        <dbReference type="ARBA" id="ARBA00050499"/>
    </source>
</evidence>
<dbReference type="AlphaFoldDB" id="A0A543FIB6"/>
<keyword evidence="4 7" id="KW-0808">Transferase</keyword>
<dbReference type="Pfam" id="PF00535">
    <property type="entry name" value="Glycos_transf_2"/>
    <property type="match status" value="1"/>
</dbReference>
<reference evidence="7 8" key="1">
    <citation type="submission" date="2019-06" db="EMBL/GenBank/DDBJ databases">
        <title>Sequencing the genomes of 1000 actinobacteria strains.</title>
        <authorList>
            <person name="Klenk H.-P."/>
        </authorList>
    </citation>
    <scope>NUCLEOTIDE SEQUENCE [LARGE SCALE GENOMIC DNA]</scope>
    <source>
        <strain evidence="7 8">DSM 103495</strain>
    </source>
</reference>
<dbReference type="InterPro" id="IPR001173">
    <property type="entry name" value="Glyco_trans_2-like"/>
</dbReference>
<comment type="catalytic activity">
    <reaction evidence="5">
        <text>a di-trans,poly-cis-dolichyl phosphate + GDP-alpha-D-mannose = a di-trans,poly-cis-dolichyl beta-D-mannosyl phosphate + GDP</text>
        <dbReference type="Rhea" id="RHEA:21184"/>
        <dbReference type="Rhea" id="RHEA-COMP:19498"/>
        <dbReference type="Rhea" id="RHEA-COMP:19501"/>
        <dbReference type="ChEBI" id="CHEBI:57527"/>
        <dbReference type="ChEBI" id="CHEBI:57683"/>
        <dbReference type="ChEBI" id="CHEBI:58189"/>
        <dbReference type="ChEBI" id="CHEBI:58211"/>
        <dbReference type="EC" id="2.4.1.83"/>
    </reaction>
</comment>
<dbReference type="Gene3D" id="3.90.550.10">
    <property type="entry name" value="Spore Coat Polysaccharide Biosynthesis Protein SpsA, Chain A"/>
    <property type="match status" value="1"/>
</dbReference>
<evidence type="ECO:0000256" key="2">
    <source>
        <dbReference type="ARBA" id="ARBA00012704"/>
    </source>
</evidence>
<protein>
    <recommendedName>
        <fullName evidence="2">dolichyl-phosphate beta-D-mannosyltransferase</fullName>
        <ecNumber evidence="2">2.4.1.83</ecNumber>
    </recommendedName>
</protein>
<accession>A0A543FIB6</accession>
<gene>
    <name evidence="7" type="ORF">FB390_5298</name>
</gene>
<dbReference type="PANTHER" id="PTHR43398">
    <property type="entry name" value="DOLICHOL-PHOSPHATE MANNOSYLTRANSFERASE SUBUNIT 1"/>
    <property type="match status" value="1"/>
</dbReference>
<proteinExistence type="inferred from homology"/>
<evidence type="ECO:0000259" key="6">
    <source>
        <dbReference type="Pfam" id="PF00535"/>
    </source>
</evidence>
<dbReference type="GO" id="GO:0009247">
    <property type="term" value="P:glycolipid biosynthetic process"/>
    <property type="evidence" value="ECO:0007669"/>
    <property type="project" value="TreeGrafter"/>
</dbReference>
<evidence type="ECO:0000256" key="1">
    <source>
        <dbReference type="ARBA" id="ARBA00006739"/>
    </source>
</evidence>
<comment type="similarity">
    <text evidence="1">Belongs to the glycosyltransferase 2 family.</text>
</comment>
<evidence type="ECO:0000313" key="8">
    <source>
        <dbReference type="Proteomes" id="UP000316331"/>
    </source>
</evidence>
<dbReference type="SUPFAM" id="SSF53448">
    <property type="entry name" value="Nucleotide-diphospho-sugar transferases"/>
    <property type="match status" value="1"/>
</dbReference>
<dbReference type="GO" id="GO:0004582">
    <property type="term" value="F:dolichyl-phosphate beta-D-mannosyltransferase activity"/>
    <property type="evidence" value="ECO:0007669"/>
    <property type="project" value="UniProtKB-EC"/>
</dbReference>
<dbReference type="GO" id="GO:0016020">
    <property type="term" value="C:membrane"/>
    <property type="evidence" value="ECO:0007669"/>
    <property type="project" value="GOC"/>
</dbReference>